<evidence type="ECO:0000256" key="1">
    <source>
        <dbReference type="SAM" id="Phobius"/>
    </source>
</evidence>
<dbReference type="AlphaFoldDB" id="A0A8J3Q3X1"/>
<organism evidence="2 3">
    <name type="scientific">Rhizocola hellebori</name>
    <dbReference type="NCBI Taxonomy" id="1392758"/>
    <lineage>
        <taxon>Bacteria</taxon>
        <taxon>Bacillati</taxon>
        <taxon>Actinomycetota</taxon>
        <taxon>Actinomycetes</taxon>
        <taxon>Micromonosporales</taxon>
        <taxon>Micromonosporaceae</taxon>
        <taxon>Rhizocola</taxon>
    </lineage>
</organism>
<feature type="transmembrane region" description="Helical" evidence="1">
    <location>
        <begin position="210"/>
        <end position="232"/>
    </location>
</feature>
<feature type="transmembrane region" description="Helical" evidence="1">
    <location>
        <begin position="238"/>
        <end position="260"/>
    </location>
</feature>
<proteinExistence type="predicted"/>
<name>A0A8J3Q3X1_9ACTN</name>
<sequence length="362" mass="37304">MARIKELAPSRFWVNPAARCPNRVYRAAMDEAISVGSALAWTGDIGKRWGRWVRAHLGMTILLSLLAFVVGWVWNTYVLAVDLDGSNPGPGVETIATADGRPLNNLFWLLSFSLVSGLIAYGWQRGWRSMFGDLAVLPRRFGQTMSHNTRGAFAMLLLGLSISLIISIFVPSAVSLALGLVLLILAATPLGTIINFAFIKIWKALTGNEAPSGGMVAVLVAGPFLVMLGEAAGLLLDWLFASLLVGLILGVVAAVASVLLGRGTSPSPGATAGILIGLILALSELSAGRAWADDGGWKECNTPDGVPCSDLGIGGLYAWCSSEGADALIASGAMGGGFAGLGAAIGIGLGSVAASLAMGAQG</sequence>
<accession>A0A8J3Q3X1</accession>
<gene>
    <name evidence="2" type="ORF">Rhe02_15350</name>
</gene>
<protein>
    <submittedName>
        <fullName evidence="2">Uncharacterized protein</fullName>
    </submittedName>
</protein>
<comment type="caution">
    <text evidence="2">The sequence shown here is derived from an EMBL/GenBank/DDBJ whole genome shotgun (WGS) entry which is preliminary data.</text>
</comment>
<keyword evidence="1" id="KW-0812">Transmembrane</keyword>
<feature type="transmembrane region" description="Helical" evidence="1">
    <location>
        <begin position="272"/>
        <end position="292"/>
    </location>
</feature>
<feature type="transmembrane region" description="Helical" evidence="1">
    <location>
        <begin position="152"/>
        <end position="170"/>
    </location>
</feature>
<evidence type="ECO:0000313" key="3">
    <source>
        <dbReference type="Proteomes" id="UP000612899"/>
    </source>
</evidence>
<keyword evidence="3" id="KW-1185">Reference proteome</keyword>
<dbReference type="EMBL" id="BONY01000007">
    <property type="protein sequence ID" value="GIH03468.1"/>
    <property type="molecule type" value="Genomic_DNA"/>
</dbReference>
<feature type="transmembrane region" description="Helical" evidence="1">
    <location>
        <begin position="55"/>
        <end position="74"/>
    </location>
</feature>
<feature type="transmembrane region" description="Helical" evidence="1">
    <location>
        <begin position="176"/>
        <end position="198"/>
    </location>
</feature>
<keyword evidence="1" id="KW-0472">Membrane</keyword>
<feature type="transmembrane region" description="Helical" evidence="1">
    <location>
        <begin position="338"/>
        <end position="360"/>
    </location>
</feature>
<dbReference type="Proteomes" id="UP000612899">
    <property type="component" value="Unassembled WGS sequence"/>
</dbReference>
<evidence type="ECO:0000313" key="2">
    <source>
        <dbReference type="EMBL" id="GIH03468.1"/>
    </source>
</evidence>
<keyword evidence="1" id="KW-1133">Transmembrane helix</keyword>
<reference evidence="2" key="1">
    <citation type="submission" date="2021-01" db="EMBL/GenBank/DDBJ databases">
        <title>Whole genome shotgun sequence of Rhizocola hellebori NBRC 109834.</title>
        <authorList>
            <person name="Komaki H."/>
            <person name="Tamura T."/>
        </authorList>
    </citation>
    <scope>NUCLEOTIDE SEQUENCE</scope>
    <source>
        <strain evidence="2">NBRC 109834</strain>
    </source>
</reference>
<feature type="transmembrane region" description="Helical" evidence="1">
    <location>
        <begin position="106"/>
        <end position="123"/>
    </location>
</feature>